<dbReference type="EMBL" id="JAVRQU010000002">
    <property type="protein sequence ID" value="KAK5706044.1"/>
    <property type="molecule type" value="Genomic_DNA"/>
</dbReference>
<comment type="caution">
    <text evidence="1">The sequence shown here is derived from an EMBL/GenBank/DDBJ whole genome shotgun (WGS) entry which is preliminary data.</text>
</comment>
<reference evidence="1" key="1">
    <citation type="submission" date="2023-08" db="EMBL/GenBank/DDBJ databases">
        <title>Black Yeasts Isolated from many extreme environments.</title>
        <authorList>
            <person name="Coleine C."/>
            <person name="Stajich J.E."/>
            <person name="Selbmann L."/>
        </authorList>
    </citation>
    <scope>NUCLEOTIDE SEQUENCE</scope>
    <source>
        <strain evidence="1">CCFEE 5810</strain>
    </source>
</reference>
<dbReference type="Proteomes" id="UP001310594">
    <property type="component" value="Unassembled WGS sequence"/>
</dbReference>
<evidence type="ECO:0000313" key="2">
    <source>
        <dbReference type="Proteomes" id="UP001310594"/>
    </source>
</evidence>
<gene>
    <name evidence="1" type="ORF">LTR97_001030</name>
</gene>
<name>A0AAN8A5M6_9PEZI</name>
<protein>
    <submittedName>
        <fullName evidence="1">Uncharacterized protein</fullName>
    </submittedName>
</protein>
<proteinExistence type="predicted"/>
<evidence type="ECO:0000313" key="1">
    <source>
        <dbReference type="EMBL" id="KAK5706044.1"/>
    </source>
</evidence>
<organism evidence="1 2">
    <name type="scientific">Elasticomyces elasticus</name>
    <dbReference type="NCBI Taxonomy" id="574655"/>
    <lineage>
        <taxon>Eukaryota</taxon>
        <taxon>Fungi</taxon>
        <taxon>Dikarya</taxon>
        <taxon>Ascomycota</taxon>
        <taxon>Pezizomycotina</taxon>
        <taxon>Dothideomycetes</taxon>
        <taxon>Dothideomycetidae</taxon>
        <taxon>Mycosphaerellales</taxon>
        <taxon>Teratosphaeriaceae</taxon>
        <taxon>Elasticomyces</taxon>
    </lineage>
</organism>
<accession>A0AAN8A5M6</accession>
<dbReference type="AlphaFoldDB" id="A0AAN8A5M6"/>
<sequence>MPPTTRVAGKLASLRFSPLGPNSRYHVFVADFFRLQQEPEALSLLKKETLDQAYEGLLRERYENDSTALARYLSVPPSPRAHVEWDSALAASRPKDLNAPPLVYQIDRYSGGGGKTGSQKAEVGRQTYQSFADKTRKINPGVVFDKKVMDSTFESTVLRVARLTREKGKPNNSRDTELNRMLKRVSSRPGAWLEGRLMLQQCLGEEADKYWSK</sequence>